<keyword evidence="2" id="KW-0614">Plasmid</keyword>
<evidence type="ECO:0000313" key="3">
    <source>
        <dbReference type="Proteomes" id="UP000682358"/>
    </source>
</evidence>
<accession>A0AAJ6FYE8</accession>
<reference evidence="2" key="1">
    <citation type="submission" date="2023-04" db="EMBL/GenBank/DDBJ databases">
        <title>Co-integrate Col3M blaNDM-1-harbouring plasmids in clinical Providencia rettgeri isolates from Argentina.</title>
        <authorList>
            <person name="de Belder D."/>
            <person name="Martino F."/>
            <person name="Tijet N."/>
            <person name="Melano R.G."/>
            <person name="Faccone D."/>
            <person name="de Mendieta J.M."/>
            <person name="Rapoport M."/>
            <person name="Albornoz E."/>
            <person name="Petroni A."/>
            <person name="Tuduri E."/>
            <person name="Derdoy L."/>
            <person name="Cogut S."/>
            <person name="Errecalde L."/>
            <person name="Pasteran F."/>
            <person name="Corso A."/>
            <person name="Gomez S.A."/>
        </authorList>
    </citation>
    <scope>NUCLEOTIDE SEQUENCE</scope>
    <source>
        <strain evidence="2">PreM15628</strain>
        <plasmid evidence="2">p15628B_125</plasmid>
    </source>
</reference>
<geneLocation type="plasmid" evidence="2 3">
    <name>p15628B_125</name>
</geneLocation>
<dbReference type="InterPro" id="IPR010998">
    <property type="entry name" value="Integrase_recombinase_N"/>
</dbReference>
<dbReference type="Gene3D" id="1.10.150.130">
    <property type="match status" value="1"/>
</dbReference>
<dbReference type="Proteomes" id="UP000682358">
    <property type="component" value="Plasmid p15628B_125"/>
</dbReference>
<name>A0AAJ6FYE8_PRORE</name>
<evidence type="ECO:0000313" key="2">
    <source>
        <dbReference type="EMBL" id="WHT96078.1"/>
    </source>
</evidence>
<evidence type="ECO:0008006" key="4">
    <source>
        <dbReference type="Google" id="ProtNLM"/>
    </source>
</evidence>
<sequence length="144" mass="16208">MTNGRFKSIFVLKRLLESGNFSVSTLIGYSVYGLRHFLTFLSSGVIELPPVTPNHLTKRHLERFVSWLKLKYPNASTAKNYYTSFKSLVILLADYGFIDGDIRAQLPLNPFPNNAQLITGGRSSFDGWNAEVDECAKVWSRGNS</sequence>
<proteinExistence type="predicted"/>
<keyword evidence="1" id="KW-0238">DNA-binding</keyword>
<organism evidence="2 3">
    <name type="scientific">Providencia rettgeri</name>
    <dbReference type="NCBI Taxonomy" id="587"/>
    <lineage>
        <taxon>Bacteria</taxon>
        <taxon>Pseudomonadati</taxon>
        <taxon>Pseudomonadota</taxon>
        <taxon>Gammaproteobacteria</taxon>
        <taxon>Enterobacterales</taxon>
        <taxon>Morganellaceae</taxon>
        <taxon>Providencia</taxon>
    </lineage>
</organism>
<dbReference type="EMBL" id="CP123374">
    <property type="protein sequence ID" value="WHT96078.1"/>
    <property type="molecule type" value="Genomic_DNA"/>
</dbReference>
<dbReference type="AlphaFoldDB" id="A0AAJ6FYE8"/>
<dbReference type="GO" id="GO:0003677">
    <property type="term" value="F:DNA binding"/>
    <property type="evidence" value="ECO:0007669"/>
    <property type="project" value="UniProtKB-KW"/>
</dbReference>
<protein>
    <recommendedName>
        <fullName evidence="4">Core-binding (CB) domain-containing protein</fullName>
    </recommendedName>
</protein>
<evidence type="ECO:0000256" key="1">
    <source>
        <dbReference type="ARBA" id="ARBA00023125"/>
    </source>
</evidence>
<gene>
    <name evidence="2" type="ORF">KOF27_22005</name>
</gene>